<dbReference type="PANTHER" id="PTHR30036:SF1">
    <property type="entry name" value="D-XYLOSE-BINDING PERIPLASMIC PROTEIN"/>
    <property type="match status" value="1"/>
</dbReference>
<dbReference type="PANTHER" id="PTHR30036">
    <property type="entry name" value="D-XYLOSE-BINDING PERIPLASMIC PROTEIN"/>
    <property type="match status" value="1"/>
</dbReference>
<dbReference type="Gene3D" id="3.40.50.2300">
    <property type="match status" value="2"/>
</dbReference>
<dbReference type="Proteomes" id="UP001207408">
    <property type="component" value="Unassembled WGS sequence"/>
</dbReference>
<keyword evidence="7" id="KW-1185">Reference proteome</keyword>
<comment type="caution">
    <text evidence="6">The sequence shown here is derived from an EMBL/GenBank/DDBJ whole genome shotgun (WGS) entry which is preliminary data.</text>
</comment>
<dbReference type="RefSeq" id="WP_301202209.1">
    <property type="nucleotide sequence ID" value="NZ_JAPDPI010000058.1"/>
</dbReference>
<evidence type="ECO:0000256" key="3">
    <source>
        <dbReference type="ARBA" id="ARBA00022729"/>
    </source>
</evidence>
<dbReference type="InterPro" id="IPR050555">
    <property type="entry name" value="Bact_Solute-Bind_Prot2"/>
</dbReference>
<evidence type="ECO:0000256" key="2">
    <source>
        <dbReference type="ARBA" id="ARBA00007639"/>
    </source>
</evidence>
<evidence type="ECO:0000259" key="5">
    <source>
        <dbReference type="Pfam" id="PF13407"/>
    </source>
</evidence>
<sequence>MKKIIILLLSSFVFLISQKAVAQRDSIHVGFVMANLYSERWQRDMTFFKERLNQLGAKVTFVDCFDNEEQQIKAAQKLINMQVACLVVIPVNSRNTEIVSIAKSASIPIVSYDRFILDPNLDLCVTYNSISVGKLMAESVNAKLPKGNILYVGGPTSDYNSSLVRKGVFSVLNNFQQNYTISAIRTHDWNEMDAFLTVQKFVEKHGYIPDAIISASDVLTKGILLFLEAEADGKKVLLTGQDGSTEICKEILNDRVLMTVYKPNKELAYKTAESVIKLLNKQTLLMNNDANNMFLDVPTVMMEPSVLTKENVVEVIGQAIISNN</sequence>
<dbReference type="GO" id="GO:0030246">
    <property type="term" value="F:carbohydrate binding"/>
    <property type="evidence" value="ECO:0007669"/>
    <property type="project" value="TreeGrafter"/>
</dbReference>
<keyword evidence="3 4" id="KW-0732">Signal</keyword>
<dbReference type="InterPro" id="IPR028082">
    <property type="entry name" value="Peripla_BP_I"/>
</dbReference>
<reference evidence="6" key="1">
    <citation type="submission" date="2022-10" db="EMBL/GenBank/DDBJ databases">
        <authorList>
            <person name="Yu W.X."/>
        </authorList>
    </citation>
    <scope>NUCLEOTIDE SEQUENCE</scope>
    <source>
        <strain evidence="6">D04</strain>
    </source>
</reference>
<dbReference type="EMBL" id="JAPDPI010000058">
    <property type="protein sequence ID" value="MCW3807752.1"/>
    <property type="molecule type" value="Genomic_DNA"/>
</dbReference>
<evidence type="ECO:0000256" key="4">
    <source>
        <dbReference type="SAM" id="SignalP"/>
    </source>
</evidence>
<dbReference type="GO" id="GO:0030288">
    <property type="term" value="C:outer membrane-bounded periplasmic space"/>
    <property type="evidence" value="ECO:0007669"/>
    <property type="project" value="TreeGrafter"/>
</dbReference>
<dbReference type="InterPro" id="IPR025997">
    <property type="entry name" value="SBP_2_dom"/>
</dbReference>
<dbReference type="SUPFAM" id="SSF53822">
    <property type="entry name" value="Periplasmic binding protein-like I"/>
    <property type="match status" value="1"/>
</dbReference>
<comment type="similarity">
    <text evidence="2">Belongs to the bacterial solute-binding protein 2 family.</text>
</comment>
<gene>
    <name evidence="6" type="ORF">OM074_19140</name>
</gene>
<accession>A0AAE3MIL2</accession>
<dbReference type="AlphaFoldDB" id="A0AAE3MIL2"/>
<feature type="signal peptide" evidence="4">
    <location>
        <begin position="1"/>
        <end position="22"/>
    </location>
</feature>
<proteinExistence type="inferred from homology"/>
<dbReference type="Pfam" id="PF13407">
    <property type="entry name" value="Peripla_BP_4"/>
    <property type="match status" value="1"/>
</dbReference>
<name>A0AAE3MIL2_9BACT</name>
<evidence type="ECO:0000313" key="7">
    <source>
        <dbReference type="Proteomes" id="UP001207408"/>
    </source>
</evidence>
<comment type="subcellular location">
    <subcellularLocation>
        <location evidence="1">Cell envelope</location>
    </subcellularLocation>
</comment>
<feature type="chain" id="PRO_5042279302" evidence="4">
    <location>
        <begin position="23"/>
        <end position="324"/>
    </location>
</feature>
<evidence type="ECO:0000313" key="6">
    <source>
        <dbReference type="EMBL" id="MCW3807752.1"/>
    </source>
</evidence>
<evidence type="ECO:0000256" key="1">
    <source>
        <dbReference type="ARBA" id="ARBA00004196"/>
    </source>
</evidence>
<organism evidence="6 7">
    <name type="scientific">Plebeiibacterium marinum</name>
    <dbReference type="NCBI Taxonomy" id="2992111"/>
    <lineage>
        <taxon>Bacteria</taxon>
        <taxon>Pseudomonadati</taxon>
        <taxon>Bacteroidota</taxon>
        <taxon>Bacteroidia</taxon>
        <taxon>Marinilabiliales</taxon>
        <taxon>Marinilabiliaceae</taxon>
        <taxon>Plebeiibacterium</taxon>
    </lineage>
</organism>
<feature type="domain" description="Periplasmic binding protein" evidence="5">
    <location>
        <begin position="29"/>
        <end position="282"/>
    </location>
</feature>
<protein>
    <submittedName>
        <fullName evidence="6">Substrate-binding domain-containing protein</fullName>
    </submittedName>
</protein>